<dbReference type="GO" id="GO:0098554">
    <property type="term" value="C:cytoplasmic side of endoplasmic reticulum membrane"/>
    <property type="evidence" value="ECO:0007669"/>
    <property type="project" value="TreeGrafter"/>
</dbReference>
<reference evidence="3" key="2">
    <citation type="submission" date="2023-05" db="EMBL/GenBank/DDBJ databases">
        <authorList>
            <person name="Schelkunov M.I."/>
        </authorList>
    </citation>
    <scope>NUCLEOTIDE SEQUENCE</scope>
    <source>
        <strain evidence="3">Hsosn_3</strain>
        <tissue evidence="3">Leaf</tissue>
    </source>
</reference>
<sequence length="248" mass="28548">MGIKIVFLDYQKPKAGVDNDEDEIVEVNLMSAVTFVITTSVFLLLLYFFMSSSFVWVLIILFCIGGVRGALCIVDDFIKEQGFLEHQLNLVWYTQVRGYNTEYLGNNSGMCLSLSLLRIMVVNCKSFASVVLLRFSGGCKSDFAHDFELDNSKTTPCFSIYGLSVESLPFGILRCYDSFMILGHKLVTSEYVQFQQMKLVWSNVFFFTWPQLGIRMWFRLIQFLIPLALLIVYNELLFYLLRTFSSVK</sequence>
<dbReference type="PANTHER" id="PTHR12174">
    <property type="entry name" value="SIGNAL PEPTIDE PEPTIDASE"/>
    <property type="match status" value="1"/>
</dbReference>
<dbReference type="AlphaFoldDB" id="A0AAD8J5B1"/>
<dbReference type="GO" id="GO:0033619">
    <property type="term" value="P:membrane protein proteolysis"/>
    <property type="evidence" value="ECO:0007669"/>
    <property type="project" value="TreeGrafter"/>
</dbReference>
<keyword evidence="2" id="KW-0812">Transmembrane</keyword>
<protein>
    <submittedName>
        <fullName evidence="3">Uncharacterized protein</fullName>
    </submittedName>
</protein>
<feature type="transmembrane region" description="Helical" evidence="2">
    <location>
        <begin position="220"/>
        <end position="241"/>
    </location>
</feature>
<dbReference type="GO" id="GO:0030660">
    <property type="term" value="C:Golgi-associated vesicle membrane"/>
    <property type="evidence" value="ECO:0007669"/>
    <property type="project" value="TreeGrafter"/>
</dbReference>
<feature type="transmembrane region" description="Helical" evidence="2">
    <location>
        <begin position="54"/>
        <end position="74"/>
    </location>
</feature>
<dbReference type="PANTHER" id="PTHR12174:SF90">
    <property type="entry name" value="SIGNAL PEPTIDE PEPTIDASE-LIKE 3"/>
    <property type="match status" value="1"/>
</dbReference>
<dbReference type="GO" id="GO:0005765">
    <property type="term" value="C:lysosomal membrane"/>
    <property type="evidence" value="ECO:0007669"/>
    <property type="project" value="TreeGrafter"/>
</dbReference>
<evidence type="ECO:0000256" key="2">
    <source>
        <dbReference type="SAM" id="Phobius"/>
    </source>
</evidence>
<organism evidence="3 4">
    <name type="scientific">Heracleum sosnowskyi</name>
    <dbReference type="NCBI Taxonomy" id="360622"/>
    <lineage>
        <taxon>Eukaryota</taxon>
        <taxon>Viridiplantae</taxon>
        <taxon>Streptophyta</taxon>
        <taxon>Embryophyta</taxon>
        <taxon>Tracheophyta</taxon>
        <taxon>Spermatophyta</taxon>
        <taxon>Magnoliopsida</taxon>
        <taxon>eudicotyledons</taxon>
        <taxon>Gunneridae</taxon>
        <taxon>Pentapetalae</taxon>
        <taxon>asterids</taxon>
        <taxon>campanulids</taxon>
        <taxon>Apiales</taxon>
        <taxon>Apiaceae</taxon>
        <taxon>Apioideae</taxon>
        <taxon>apioid superclade</taxon>
        <taxon>Tordylieae</taxon>
        <taxon>Tordyliinae</taxon>
        <taxon>Heracleum</taxon>
    </lineage>
</organism>
<proteinExistence type="predicted"/>
<keyword evidence="2" id="KW-0472">Membrane</keyword>
<keyword evidence="4" id="KW-1185">Reference proteome</keyword>
<evidence type="ECO:0000313" key="4">
    <source>
        <dbReference type="Proteomes" id="UP001237642"/>
    </source>
</evidence>
<keyword evidence="1" id="KW-0645">Protease</keyword>
<reference evidence="3" key="1">
    <citation type="submission" date="2023-02" db="EMBL/GenBank/DDBJ databases">
        <title>Genome of toxic invasive species Heracleum sosnowskyi carries increased number of genes despite the absence of recent whole-genome duplications.</title>
        <authorList>
            <person name="Schelkunov M."/>
            <person name="Shtratnikova V."/>
            <person name="Makarenko M."/>
            <person name="Klepikova A."/>
            <person name="Omelchenko D."/>
            <person name="Novikova G."/>
            <person name="Obukhova E."/>
            <person name="Bogdanov V."/>
            <person name="Penin A."/>
            <person name="Logacheva M."/>
        </authorList>
    </citation>
    <scope>NUCLEOTIDE SEQUENCE</scope>
    <source>
        <strain evidence="3">Hsosn_3</strain>
        <tissue evidence="3">Leaf</tissue>
    </source>
</reference>
<dbReference type="Pfam" id="PF04258">
    <property type="entry name" value="Peptidase_A22B"/>
    <property type="match status" value="1"/>
</dbReference>
<name>A0AAD8J5B1_9APIA</name>
<evidence type="ECO:0000313" key="3">
    <source>
        <dbReference type="EMBL" id="KAK1397523.1"/>
    </source>
</evidence>
<gene>
    <name evidence="3" type="ORF">POM88_007386</name>
</gene>
<accession>A0AAD8J5B1</accession>
<dbReference type="GO" id="GO:0042500">
    <property type="term" value="F:aspartic endopeptidase activity, intramembrane cleaving"/>
    <property type="evidence" value="ECO:0007669"/>
    <property type="project" value="InterPro"/>
</dbReference>
<dbReference type="InterPro" id="IPR007369">
    <property type="entry name" value="Peptidase_A22B_SPP"/>
</dbReference>
<evidence type="ECO:0000256" key="1">
    <source>
        <dbReference type="ARBA" id="ARBA00022670"/>
    </source>
</evidence>
<dbReference type="Proteomes" id="UP001237642">
    <property type="component" value="Unassembled WGS sequence"/>
</dbReference>
<comment type="caution">
    <text evidence="3">The sequence shown here is derived from an EMBL/GenBank/DDBJ whole genome shotgun (WGS) entry which is preliminary data.</text>
</comment>
<feature type="transmembrane region" description="Helical" evidence="2">
    <location>
        <begin position="29"/>
        <end position="48"/>
    </location>
</feature>
<dbReference type="EMBL" id="JAUIZM010000002">
    <property type="protein sequence ID" value="KAK1397523.1"/>
    <property type="molecule type" value="Genomic_DNA"/>
</dbReference>
<dbReference type="GO" id="GO:0098553">
    <property type="term" value="C:lumenal side of endoplasmic reticulum membrane"/>
    <property type="evidence" value="ECO:0007669"/>
    <property type="project" value="TreeGrafter"/>
</dbReference>
<keyword evidence="2" id="KW-1133">Transmembrane helix</keyword>
<keyword evidence="1" id="KW-0378">Hydrolase</keyword>